<protein>
    <recommendedName>
        <fullName evidence="1">Glutaredoxin domain-containing protein</fullName>
    </recommendedName>
</protein>
<dbReference type="OrthoDB" id="9795531at2"/>
<proteinExistence type="predicted"/>
<dbReference type="SUPFAM" id="SSF52833">
    <property type="entry name" value="Thioredoxin-like"/>
    <property type="match status" value="1"/>
</dbReference>
<dbReference type="NCBIfam" id="NF041212">
    <property type="entry name" value="Uxx_star"/>
    <property type="match status" value="1"/>
</dbReference>
<dbReference type="RefSeq" id="WP_119340674.1">
    <property type="nucleotide sequence ID" value="NZ_BJXL01000083.1"/>
</dbReference>
<sequence>MALELFGTQGCPYTAELREDLEWRGVAFIEYDVEADLEALQRMLTLTHGGRTVPVLVEDGQVKQIGWQGRGCVVGDIPS</sequence>
<reference evidence="2 3" key="1">
    <citation type="submission" date="2019-07" db="EMBL/GenBank/DDBJ databases">
        <title>Whole genome shotgun sequence of Meiothermus hypogaeus NBRC 106114.</title>
        <authorList>
            <person name="Hosoyama A."/>
            <person name="Uohara A."/>
            <person name="Ohji S."/>
            <person name="Ichikawa N."/>
        </authorList>
    </citation>
    <scope>NUCLEOTIDE SEQUENCE [LARGE SCALE GENOMIC DNA]</scope>
    <source>
        <strain evidence="2 3">NBRC 106114</strain>
    </source>
</reference>
<name>A0A511R5K4_9DEIN</name>
<gene>
    <name evidence="2" type="ORF">MHY01S_23580</name>
</gene>
<evidence type="ECO:0000313" key="2">
    <source>
        <dbReference type="EMBL" id="GEM84192.1"/>
    </source>
</evidence>
<dbReference type="CDD" id="cd02976">
    <property type="entry name" value="NrdH"/>
    <property type="match status" value="1"/>
</dbReference>
<evidence type="ECO:0000259" key="1">
    <source>
        <dbReference type="Pfam" id="PF00462"/>
    </source>
</evidence>
<feature type="domain" description="Glutaredoxin" evidence="1">
    <location>
        <begin position="4"/>
        <end position="61"/>
    </location>
</feature>
<dbReference type="AlphaFoldDB" id="A0A511R5K4"/>
<dbReference type="InterPro" id="IPR002109">
    <property type="entry name" value="Glutaredoxin"/>
</dbReference>
<dbReference type="Gene3D" id="3.40.30.10">
    <property type="entry name" value="Glutaredoxin"/>
    <property type="match status" value="1"/>
</dbReference>
<dbReference type="InterPro" id="IPR036249">
    <property type="entry name" value="Thioredoxin-like_sf"/>
</dbReference>
<dbReference type="Pfam" id="PF00462">
    <property type="entry name" value="Glutaredoxin"/>
    <property type="match status" value="1"/>
</dbReference>
<dbReference type="EMBL" id="BJXL01000083">
    <property type="protein sequence ID" value="GEM84192.1"/>
    <property type="molecule type" value="Genomic_DNA"/>
</dbReference>
<evidence type="ECO:0000313" key="3">
    <source>
        <dbReference type="Proteomes" id="UP000321197"/>
    </source>
</evidence>
<comment type="caution">
    <text evidence="2">The sequence shown here is derived from an EMBL/GenBank/DDBJ whole genome shotgun (WGS) entry which is preliminary data.</text>
</comment>
<dbReference type="PROSITE" id="PS51354">
    <property type="entry name" value="GLUTAREDOXIN_2"/>
    <property type="match status" value="1"/>
</dbReference>
<organism evidence="2 3">
    <name type="scientific">Meiothermus hypogaeus NBRC 106114</name>
    <dbReference type="NCBI Taxonomy" id="1227553"/>
    <lineage>
        <taxon>Bacteria</taxon>
        <taxon>Thermotogati</taxon>
        <taxon>Deinococcota</taxon>
        <taxon>Deinococci</taxon>
        <taxon>Thermales</taxon>
        <taxon>Thermaceae</taxon>
        <taxon>Meiothermus</taxon>
    </lineage>
</organism>
<accession>A0A511R5K4</accession>
<dbReference type="Proteomes" id="UP000321197">
    <property type="component" value="Unassembled WGS sequence"/>
</dbReference>